<dbReference type="Proteomes" id="UP000243006">
    <property type="component" value="Unassembled WGS sequence"/>
</dbReference>
<feature type="region of interest" description="Disordered" evidence="1">
    <location>
        <begin position="49"/>
        <end position="101"/>
    </location>
</feature>
<feature type="compositionally biased region" description="Polar residues" evidence="1">
    <location>
        <begin position="76"/>
        <end position="89"/>
    </location>
</feature>
<sequence>MYVRVVLNGCFKCTGNCATVTFNENANSEDEKIKSINRMMATKKIVQLMDDDVQEKPTTNSEGGIGKYEDEKKNNSKNPKPTESQTSCFLTDKERKKKQME</sequence>
<dbReference type="EMBL" id="LVZM01015755">
    <property type="protein sequence ID" value="OUC43214.1"/>
    <property type="molecule type" value="Genomic_DNA"/>
</dbReference>
<organism evidence="2 3">
    <name type="scientific">Trichinella nativa</name>
    <dbReference type="NCBI Taxonomy" id="6335"/>
    <lineage>
        <taxon>Eukaryota</taxon>
        <taxon>Metazoa</taxon>
        <taxon>Ecdysozoa</taxon>
        <taxon>Nematoda</taxon>
        <taxon>Enoplea</taxon>
        <taxon>Dorylaimia</taxon>
        <taxon>Trichinellida</taxon>
        <taxon>Trichinellidae</taxon>
        <taxon>Trichinella</taxon>
    </lineage>
</organism>
<protein>
    <submittedName>
        <fullName evidence="2">Uncharacterized protein</fullName>
    </submittedName>
</protein>
<reference evidence="2 3" key="1">
    <citation type="submission" date="2015-04" db="EMBL/GenBank/DDBJ databases">
        <title>Draft genome of the roundworm Trichinella nativa.</title>
        <authorList>
            <person name="Mitreva M."/>
        </authorList>
    </citation>
    <scope>NUCLEOTIDE SEQUENCE [LARGE SCALE GENOMIC DNA]</scope>
    <source>
        <strain evidence="2 3">ISS45</strain>
    </source>
</reference>
<proteinExistence type="predicted"/>
<evidence type="ECO:0000256" key="1">
    <source>
        <dbReference type="SAM" id="MobiDB-lite"/>
    </source>
</evidence>
<dbReference type="AlphaFoldDB" id="A0A1Y3EDJ1"/>
<evidence type="ECO:0000313" key="2">
    <source>
        <dbReference type="EMBL" id="OUC43214.1"/>
    </source>
</evidence>
<feature type="compositionally biased region" description="Basic and acidic residues" evidence="1">
    <location>
        <begin position="91"/>
        <end position="101"/>
    </location>
</feature>
<gene>
    <name evidence="2" type="ORF">D917_09912</name>
</gene>
<evidence type="ECO:0000313" key="3">
    <source>
        <dbReference type="Proteomes" id="UP000243006"/>
    </source>
</evidence>
<name>A0A1Y3EDJ1_9BILA</name>
<comment type="caution">
    <text evidence="2">The sequence shown here is derived from an EMBL/GenBank/DDBJ whole genome shotgun (WGS) entry which is preliminary data.</text>
</comment>
<accession>A0A1Y3EDJ1</accession>